<comment type="caution">
    <text evidence="2">The sequence shown here is derived from an EMBL/GenBank/DDBJ whole genome shotgun (WGS) entry which is preliminary data.</text>
</comment>
<protein>
    <submittedName>
        <fullName evidence="2">Rhodanese-like domain-containing protein</fullName>
    </submittedName>
</protein>
<dbReference type="InterPro" id="IPR050229">
    <property type="entry name" value="GlpE_sulfurtransferase"/>
</dbReference>
<dbReference type="EMBL" id="SJDU01000207">
    <property type="protein sequence ID" value="TKZ34172.1"/>
    <property type="molecule type" value="Genomic_DNA"/>
</dbReference>
<reference evidence="2 3" key="1">
    <citation type="journal article" date="2019" name="Anaerobe">
        <title>Brachyspira catarrhinii sp. nov., an anaerobic intestinal spirochaete isolated from vervet monkeys may have been misidentified as Brachyspira aalborgi in previous studies.</title>
        <authorList>
            <person name="Phillips N.D."/>
            <person name="La T."/>
            <person name="Hampson D.J."/>
        </authorList>
    </citation>
    <scope>NUCLEOTIDE SEQUENCE [LARGE SCALE GENOMIC DNA]</scope>
    <source>
        <strain evidence="2 3">Z12</strain>
    </source>
</reference>
<dbReference type="PROSITE" id="PS50206">
    <property type="entry name" value="RHODANESE_3"/>
    <property type="match status" value="1"/>
</dbReference>
<gene>
    <name evidence="2" type="ORF">EZH24_08060</name>
</gene>
<dbReference type="CDD" id="cd00158">
    <property type="entry name" value="RHOD"/>
    <property type="match status" value="1"/>
</dbReference>
<evidence type="ECO:0000259" key="1">
    <source>
        <dbReference type="PROSITE" id="PS50206"/>
    </source>
</evidence>
<dbReference type="SUPFAM" id="SSF52821">
    <property type="entry name" value="Rhodanese/Cell cycle control phosphatase"/>
    <property type="match status" value="1"/>
</dbReference>
<dbReference type="Proteomes" id="UP000310168">
    <property type="component" value="Unassembled WGS sequence"/>
</dbReference>
<keyword evidence="3" id="KW-1185">Reference proteome</keyword>
<proteinExistence type="predicted"/>
<dbReference type="Pfam" id="PF00581">
    <property type="entry name" value="Rhodanese"/>
    <property type="match status" value="1"/>
</dbReference>
<feature type="domain" description="Rhodanese" evidence="1">
    <location>
        <begin position="42"/>
        <end position="120"/>
    </location>
</feature>
<dbReference type="PROSITE" id="PS51257">
    <property type="entry name" value="PROKAR_LIPOPROTEIN"/>
    <property type="match status" value="1"/>
</dbReference>
<dbReference type="RefSeq" id="WP_137998621.1">
    <property type="nucleotide sequence ID" value="NZ_SJDU01000207.1"/>
</dbReference>
<dbReference type="PANTHER" id="PTHR43031">
    <property type="entry name" value="FAD-DEPENDENT OXIDOREDUCTASE"/>
    <property type="match status" value="1"/>
</dbReference>
<dbReference type="InterPro" id="IPR001763">
    <property type="entry name" value="Rhodanese-like_dom"/>
</dbReference>
<dbReference type="PANTHER" id="PTHR43031:SF1">
    <property type="entry name" value="PYRIDINE NUCLEOTIDE-DISULPHIDE OXIDOREDUCTASE"/>
    <property type="match status" value="1"/>
</dbReference>
<organism evidence="2 3">
    <name type="scientific">Brachyspira catarrhinii</name>
    <dbReference type="NCBI Taxonomy" id="2528966"/>
    <lineage>
        <taxon>Bacteria</taxon>
        <taxon>Pseudomonadati</taxon>
        <taxon>Spirochaetota</taxon>
        <taxon>Spirochaetia</taxon>
        <taxon>Brachyspirales</taxon>
        <taxon>Brachyspiraceae</taxon>
        <taxon>Brachyspira</taxon>
    </lineage>
</organism>
<dbReference type="SMART" id="SM00450">
    <property type="entry name" value="RHOD"/>
    <property type="match status" value="1"/>
</dbReference>
<evidence type="ECO:0000313" key="2">
    <source>
        <dbReference type="EMBL" id="TKZ34172.1"/>
    </source>
</evidence>
<evidence type="ECO:0000313" key="3">
    <source>
        <dbReference type="Proteomes" id="UP000310168"/>
    </source>
</evidence>
<dbReference type="InterPro" id="IPR036873">
    <property type="entry name" value="Rhodanese-like_dom_sf"/>
</dbReference>
<name>A0ABY2TQ80_9SPIR</name>
<sequence>MKNINKFFILSIFIISTLLFTSCSNRGYSNINLKKAMKTINNSTNLIMLDVRTAEEYSAGNIPNSINIDVLSPDFKSKIDLLDKNKEYLVYCRSGNRSAIASSIMATNGFVKIYNLNNVNYSDFENAILTNR</sequence>
<accession>A0ABY2TQ80</accession>
<dbReference type="Gene3D" id="3.40.250.10">
    <property type="entry name" value="Rhodanese-like domain"/>
    <property type="match status" value="1"/>
</dbReference>